<evidence type="ECO:0000256" key="10">
    <source>
        <dbReference type="ARBA" id="ARBA00022842"/>
    </source>
</evidence>
<evidence type="ECO:0000256" key="16">
    <source>
        <dbReference type="ARBA" id="ARBA00023157"/>
    </source>
</evidence>
<evidence type="ECO:0000256" key="14">
    <source>
        <dbReference type="ARBA" id="ARBA00023065"/>
    </source>
</evidence>
<dbReference type="InterPro" id="IPR051171">
    <property type="entry name" value="CaCA"/>
</dbReference>
<dbReference type="PROSITE" id="PS52047">
    <property type="entry name" value="I_EGF_2"/>
    <property type="match status" value="1"/>
</dbReference>
<feature type="compositionally biased region" description="Low complexity" evidence="18">
    <location>
        <begin position="4087"/>
        <end position="4097"/>
    </location>
</feature>
<evidence type="ECO:0000256" key="8">
    <source>
        <dbReference type="ARBA" id="ARBA00022737"/>
    </source>
</evidence>
<reference evidence="22 23" key="1">
    <citation type="submission" date="2024-02" db="EMBL/GenBank/DDBJ databases">
        <authorList>
            <person name="Daric V."/>
            <person name="Darras S."/>
        </authorList>
    </citation>
    <scope>NUCLEOTIDE SEQUENCE [LARGE SCALE GENOMIC DNA]</scope>
</reference>
<dbReference type="SUPFAM" id="SSF141072">
    <property type="entry name" value="CalX-like"/>
    <property type="match status" value="17"/>
</dbReference>
<keyword evidence="13" id="KW-0401">Integrin</keyword>
<evidence type="ECO:0000313" key="22">
    <source>
        <dbReference type="EMBL" id="CAK8675268.1"/>
    </source>
</evidence>
<dbReference type="PRINTS" id="PR01186">
    <property type="entry name" value="INTEGRINB"/>
</dbReference>
<evidence type="ECO:0000256" key="5">
    <source>
        <dbReference type="ARBA" id="ARBA00022692"/>
    </source>
</evidence>
<feature type="domain" description="Fibronectin type-III" evidence="21">
    <location>
        <begin position="3834"/>
        <end position="3924"/>
    </location>
</feature>
<comment type="similarity">
    <text evidence="2">Belongs to the integrin beta chain family.</text>
</comment>
<evidence type="ECO:0000256" key="3">
    <source>
        <dbReference type="ARBA" id="ARBA00022475"/>
    </source>
</evidence>
<dbReference type="Gene3D" id="2.60.40.2030">
    <property type="match status" value="18"/>
</dbReference>
<keyword evidence="14" id="KW-0406">Ion transport</keyword>
<feature type="domain" description="Fibronectin type-III" evidence="21">
    <location>
        <begin position="3928"/>
        <end position="4031"/>
    </location>
</feature>
<keyword evidence="11" id="KW-0130">Cell adhesion</keyword>
<evidence type="ECO:0000256" key="20">
    <source>
        <dbReference type="SAM" id="SignalP"/>
    </source>
</evidence>
<feature type="compositionally biased region" description="Polar residues" evidence="18">
    <location>
        <begin position="4062"/>
        <end position="4082"/>
    </location>
</feature>
<feature type="region of interest" description="Disordered" evidence="18">
    <location>
        <begin position="3748"/>
        <end position="3775"/>
    </location>
</feature>
<proteinExistence type="inferred from homology"/>
<dbReference type="CDD" id="cd00063">
    <property type="entry name" value="FN3"/>
    <property type="match status" value="4"/>
</dbReference>
<dbReference type="PROSITE" id="PS00243">
    <property type="entry name" value="I_EGF_1"/>
    <property type="match status" value="1"/>
</dbReference>
<evidence type="ECO:0000313" key="23">
    <source>
        <dbReference type="Proteomes" id="UP001642483"/>
    </source>
</evidence>
<dbReference type="InterPro" id="IPR012896">
    <property type="entry name" value="Integrin_bsu_tail"/>
</dbReference>
<dbReference type="InterPro" id="IPR036116">
    <property type="entry name" value="FN3_sf"/>
</dbReference>
<dbReference type="InterPro" id="IPR036349">
    <property type="entry name" value="Integrin_bsu_tail_dom_sf"/>
</dbReference>
<dbReference type="Pfam" id="PF18372">
    <property type="entry name" value="I-EGF_1"/>
    <property type="match status" value="1"/>
</dbReference>
<keyword evidence="8" id="KW-0677">Repeat</keyword>
<name>A0ABP0F902_CLALP</name>
<evidence type="ECO:0000256" key="13">
    <source>
        <dbReference type="ARBA" id="ARBA00023037"/>
    </source>
</evidence>
<dbReference type="EMBL" id="CAWYQH010000013">
    <property type="protein sequence ID" value="CAK8675268.1"/>
    <property type="molecule type" value="Genomic_DNA"/>
</dbReference>
<keyword evidence="14" id="KW-0813">Transport</keyword>
<dbReference type="InterPro" id="IPR040622">
    <property type="entry name" value="EGF_integrin_1"/>
</dbReference>
<feature type="chain" id="PRO_5045239316" description="Fibronectin type-III domain-containing protein" evidence="20">
    <location>
        <begin position="23"/>
        <end position="4259"/>
    </location>
</feature>
<dbReference type="Gene3D" id="2.60.40.10">
    <property type="entry name" value="Immunoglobulins"/>
    <property type="match status" value="4"/>
</dbReference>
<keyword evidence="7 20" id="KW-0732">Signal</keyword>
<feature type="domain" description="Fibronectin type-III" evidence="21">
    <location>
        <begin position="3614"/>
        <end position="3704"/>
    </location>
</feature>
<feature type="compositionally biased region" description="Low complexity" evidence="18">
    <location>
        <begin position="3518"/>
        <end position="3535"/>
    </location>
</feature>
<evidence type="ECO:0000256" key="15">
    <source>
        <dbReference type="ARBA" id="ARBA00023136"/>
    </source>
</evidence>
<keyword evidence="23" id="KW-1185">Reference proteome</keyword>
<dbReference type="InterPro" id="IPR002369">
    <property type="entry name" value="Integrin_bsu_VWA"/>
</dbReference>
<keyword evidence="10" id="KW-0460">Magnesium</keyword>
<dbReference type="PANTHER" id="PTHR11878">
    <property type="entry name" value="SODIUM/CALCIUM EXCHANGER"/>
    <property type="match status" value="1"/>
</dbReference>
<feature type="region of interest" description="Disordered" evidence="18">
    <location>
        <begin position="2138"/>
        <end position="2164"/>
    </location>
</feature>
<dbReference type="InterPro" id="IPR033760">
    <property type="entry name" value="Integrin_beta_N"/>
</dbReference>
<dbReference type="InterPro" id="IPR003644">
    <property type="entry name" value="Calx_beta"/>
</dbReference>
<feature type="region of interest" description="Disordered" evidence="18">
    <location>
        <begin position="3515"/>
        <end position="3543"/>
    </location>
</feature>
<organism evidence="22 23">
    <name type="scientific">Clavelina lepadiformis</name>
    <name type="common">Light-bulb sea squirt</name>
    <name type="synonym">Ascidia lepadiformis</name>
    <dbReference type="NCBI Taxonomy" id="159417"/>
    <lineage>
        <taxon>Eukaryota</taxon>
        <taxon>Metazoa</taxon>
        <taxon>Chordata</taxon>
        <taxon>Tunicata</taxon>
        <taxon>Ascidiacea</taxon>
        <taxon>Aplousobranchia</taxon>
        <taxon>Clavelinidae</taxon>
        <taxon>Clavelina</taxon>
    </lineage>
</organism>
<comment type="subcellular location">
    <subcellularLocation>
        <location evidence="1">Cell membrane</location>
        <topology evidence="1">Single-pass type I membrane protein</topology>
    </subcellularLocation>
</comment>
<evidence type="ECO:0000256" key="12">
    <source>
        <dbReference type="ARBA" id="ARBA00022989"/>
    </source>
</evidence>
<evidence type="ECO:0000256" key="7">
    <source>
        <dbReference type="ARBA" id="ARBA00022729"/>
    </source>
</evidence>
<dbReference type="PANTHER" id="PTHR11878:SF65">
    <property type="entry name" value="NA_CA-EXCHANGE PROTEIN, ISOFORM G"/>
    <property type="match status" value="1"/>
</dbReference>
<dbReference type="Gene3D" id="2.60.40.1510">
    <property type="entry name" value="ntegrin, alpha v. Chain A, domain 3"/>
    <property type="match status" value="1"/>
</dbReference>
<dbReference type="SUPFAM" id="SSF69687">
    <property type="entry name" value="Integrin beta tail domain"/>
    <property type="match status" value="1"/>
</dbReference>
<dbReference type="SMART" id="SM00237">
    <property type="entry name" value="Calx_beta"/>
    <property type="match status" value="15"/>
</dbReference>
<protein>
    <recommendedName>
        <fullName evidence="21">Fibronectin type-III domain-containing protein</fullName>
    </recommendedName>
</protein>
<feature type="region of interest" description="Disordered" evidence="18">
    <location>
        <begin position="1539"/>
        <end position="1570"/>
    </location>
</feature>
<dbReference type="Gene3D" id="3.30.1680.10">
    <property type="entry name" value="ligand-binding face of the semaphorins, domain 2"/>
    <property type="match status" value="1"/>
</dbReference>
<dbReference type="InterPro" id="IPR013783">
    <property type="entry name" value="Ig-like_fold"/>
</dbReference>
<keyword evidence="4" id="KW-0245">EGF-like domain</keyword>
<accession>A0ABP0F902</accession>
<keyword evidence="17" id="KW-0325">Glycoprotein</keyword>
<evidence type="ECO:0000256" key="6">
    <source>
        <dbReference type="ARBA" id="ARBA00022723"/>
    </source>
</evidence>
<dbReference type="SMART" id="SM00187">
    <property type="entry name" value="INB"/>
    <property type="match status" value="1"/>
</dbReference>
<dbReference type="Proteomes" id="UP001642483">
    <property type="component" value="Unassembled WGS sequence"/>
</dbReference>
<dbReference type="InterPro" id="IPR038081">
    <property type="entry name" value="CalX-like_sf"/>
</dbReference>
<evidence type="ECO:0000256" key="2">
    <source>
        <dbReference type="ARBA" id="ARBA00007449"/>
    </source>
</evidence>
<dbReference type="Gene3D" id="3.40.50.410">
    <property type="entry name" value="von Willebrand factor, type A domain"/>
    <property type="match status" value="1"/>
</dbReference>
<dbReference type="Gene3D" id="2.10.25.10">
    <property type="entry name" value="Laminin"/>
    <property type="match status" value="2"/>
</dbReference>
<feature type="transmembrane region" description="Helical" evidence="19">
    <location>
        <begin position="811"/>
        <end position="830"/>
    </location>
</feature>
<evidence type="ECO:0000256" key="9">
    <source>
        <dbReference type="ARBA" id="ARBA00022837"/>
    </source>
</evidence>
<evidence type="ECO:0000256" key="19">
    <source>
        <dbReference type="SAM" id="Phobius"/>
    </source>
</evidence>
<feature type="compositionally biased region" description="Low complexity" evidence="18">
    <location>
        <begin position="2146"/>
        <end position="2158"/>
    </location>
</feature>
<dbReference type="SUPFAM" id="SSF53300">
    <property type="entry name" value="vWA-like"/>
    <property type="match status" value="1"/>
</dbReference>
<dbReference type="SMART" id="SM01242">
    <property type="entry name" value="Integrin_B_tail"/>
    <property type="match status" value="1"/>
</dbReference>
<feature type="domain" description="Fibronectin type-III" evidence="21">
    <location>
        <begin position="3376"/>
        <end position="3469"/>
    </location>
</feature>
<evidence type="ECO:0000256" key="18">
    <source>
        <dbReference type="SAM" id="MobiDB-lite"/>
    </source>
</evidence>
<feature type="region of interest" description="Disordered" evidence="18">
    <location>
        <begin position="4054"/>
        <end position="4099"/>
    </location>
</feature>
<dbReference type="SUPFAM" id="SSF49265">
    <property type="entry name" value="Fibronectin type III"/>
    <property type="match status" value="2"/>
</dbReference>
<keyword evidence="9" id="KW-0106">Calcium</keyword>
<dbReference type="InterPro" id="IPR057243">
    <property type="entry name" value="Integrin_I-EGF_CS"/>
</dbReference>
<dbReference type="Pfam" id="PF17205">
    <property type="entry name" value="PSI_integrin"/>
    <property type="match status" value="1"/>
</dbReference>
<dbReference type="SMART" id="SM00060">
    <property type="entry name" value="FN3"/>
    <property type="match status" value="4"/>
</dbReference>
<evidence type="ECO:0000256" key="1">
    <source>
        <dbReference type="ARBA" id="ARBA00004251"/>
    </source>
</evidence>
<feature type="signal peptide" evidence="20">
    <location>
        <begin position="1"/>
        <end position="22"/>
    </location>
</feature>
<dbReference type="Pfam" id="PF03160">
    <property type="entry name" value="Calx-beta"/>
    <property type="match status" value="15"/>
</dbReference>
<dbReference type="InterPro" id="IPR015812">
    <property type="entry name" value="Integrin_bsu"/>
</dbReference>
<dbReference type="PROSITE" id="PS50853">
    <property type="entry name" value="FN3"/>
    <property type="match status" value="4"/>
</dbReference>
<dbReference type="Pfam" id="PF00362">
    <property type="entry name" value="Integrin_beta"/>
    <property type="match status" value="1"/>
</dbReference>
<feature type="transmembrane region" description="Helical" evidence="19">
    <location>
        <begin position="768"/>
        <end position="791"/>
    </location>
</feature>
<keyword evidence="12 19" id="KW-1133">Transmembrane helix</keyword>
<sequence>MFNYKLVRFSIFLALTISQVQPHEAQGSSTCGGASGWSYSASSSSSSSSSSASASSSFSSSSSYSGSSSSSGSVSISSVCTQAKIPGECITANRMCQWCKQEDFSGQRCNTEELLIEQKCGEIDTVKSAATLDAANENNRFNHQAASARVRVGDSVIIPFRIKEPEIYPVDLYYLMDMSYSMQDDLQSVRSLASSIIQTLQDLTMGGEGSVQIGFGKFVDKVQSPMTQMTTYSLQHPYGEETVAPFLYENVIGLTPEASKFEEALSRLNVSGNLDPPEGALDAMLQAVQCKHIIGWRGNALRLLMIATESAYHYAGDGSAFLAGISKANDGNCHLDNDGKYVGAEDQDYPTVNQVQRALEEKSITPIFAIGNSYADLYKYVSENVFRGSTWGVLQGKSENVVQLVSDAYKKIAGKQEIVTGNPDEDVLCPGYVALLPSGMSRVISDDESVIEKLSSGSKVYYNMSLAANKNACAGESSCYIGNVEVKTRLYDDKLSVDTTVLGAFGCTLEVDVNSLSCSGQGSFSCGICACNPGWTGSICDIPITSRGCREEGALIDCNGHGQCNDQACVCDPGYKHNKGRIYGDFCQCNECLKTAGLVCSNHGSPVTKDCKCACECDAGYTNDDCGCTNATISCLGINGEICSGSGKCVCGACVCDEASGFGGPTCSDCTSNCPSCQVFQDCVQCKIHKTGPYNQTCDENCPITEYDDVSRVDTYSMTEENTENGDGTVLCAAIDTSDNCKFYYSYQVRPTGSVFVAEKDKRCKPSYSLLVILWCFLLFLLIALILLCCWRCCVYVIDREEERKYQISNVPGLIPLLPAMGPGTVVEFIKAKYLVRRSAKVAVIPVRRSFLNGGTKVMWRTYEGSSMDNELEVLGIGEEGTIMRKKQQSAQQVEQLVVHGKKGDTTIEIEALESRGPQGYSYGGAGGMAAADGAGTANGSQLAEMNGQHRSNAATLRYGTVDETSPLLERLSWGDGEVSFHDGDEFGNIEIPLLNDFSGKEASFWVELYGQEKGVALGLKRTKVVVIKDEEAGIIGFPKPSYVFKENDGFATVPVHRTVGMDGKISVTWFTRDITASSGKHYVGGRGVVEFNDAEVTQNIRIELIPDILYDENEKMFSIQLEDPKGGASLDLSNCMVTMLCDEECSLIQFPKNAYPFMENCGIAEIAVLRTRSTKGNSTVRWYTEDDTAIAGKDYEASEGTITFNNAQTESHIKVPIIDNDIFDESGRAFRVVLVDPSEGTKLANNIANISIIEDDEPGLFEFTKTSLVMRSKTQLGRLTVIRSLGTDGHIRVPWVIHQQGDNAISKELLAINGVLEFRNGEISKYLELNLSNISSTDLMMFAVILQHPSGGGKLGAKNEATVTVFAAEDYGTVHFAQSQFDVTATAGVANLLVSRKGDVSSAAFVMCETSDRSAISGKHYQGGTISVVFDAGETVKEVGIPVYNDPNHKGQLQFAVCLRSTPGGPKTESPSEAVVGITCVAMAPARPVGLAPSGPSIVEFVKPKYLFRRSAKYAAIPIHRSTSDGSCLVEWRATSHGSSNDVAPLSKRSSSSSTSSSDVENNNDWGTGLVKFETGQESSMLELSLEEHEILEQQMSLNVMLVNAVWGDARSDEIQLGLRNTEVVILNDIDAGTLGFSKATFSFKESEGIVTILVHRLGGMDGKVSARWRTLEMSAKDGQDYVGGEGTVVFANNQISANVQVRLLQSDSDFQNNKEKDQEEKKFVIELDQFKGGAKSGIRKTTIFVVSDEDRSVIEFSKPSYPVIGNSATVKLPILRTGSLQKRVAVLWRTIDGTAVAGTDYRACQNLMILEAGETRGYAEVPLSGKATEAKSFTVALETAEDQIQFISVDEEPGKVTLGANKSATIAIVCSQERGIFEFSKPSFVFKTSSELGMVPIIRSGGTDGEATLHWKISSLDQVSPFEGVEDYITFRDGQVTANIEIELEGVPSDAFVVEIIRDDDGPNLGPTTQATVTIIGELESPIIELEKSKLVFDDVEIVEIPVLRKGNVSEATYVGWKTIDGSALNGKTFIGGTGNLVFDPDETEKKILIPVLMAPHDKAANFSVQLSDIRGSGQLGSLSQAEVTLEPVAKTTVEFLRKRYLFRQSQGSSLIPVRRSNADGVLALQWKTQVLADDQEEVKRSSSRSSSSTSSSSSSSDEEELKAQRSAVFTDAVQAIDWGSGTLAFEDGEHEASIELVLCREIAHRESNFRIELIDSYDRVNFAVPSTVVTVIRDKDPGMLGFASPRYDFTCSESQLVIPVHRSSGADGTVAVPWFTRDATAVGGVHYLPAEGNLVFNDSEVLRKIVVQMPKRVDYFDDDEVAFKLCLGEPTGGASLSVYEAHVVLRNDIVPAQVSFKAPRVKCAQSSGVLQVPVQRTQDLNGLVTLSWQAKGQPGKPKSHYEGTSGSLVFSDGEAERLVTMKLPPHVQENGMESFNIALEYPTSGRATLGENTQCAITIDNDITPGVFHLEKGKYAFQQSEGRDTIKVLRKDGTRGPVSIPWRILPISDNAPPSPMHDIHGTVEFEDGQSEADTTVIFPSDTDEDNESFSFLLLPPGGRAELDEPYRANLLLTNDLKCEVSFTKPTYNVRGDIDTLLIPVVRDGPKGRPATVDYKTRDGTAIDCTNYIGEDGTLEFAAGENKKDILVPIMNDPNGGKVNFSVELCNVTGASELGANVKAVVQIDNVTGHGRFEMASKEMAVRQTRKEARVLVLRKGGSKGIADIPWVGELTSQRTTIDSVPGKLYKDDYDNIEGTLQFDDGESEKEIIIPLAEKPQDCDVTELDITLLTPTLGGGVSLGDVTSTKVTIENDLDGGKIQFQSKVIEVFGTDGEVRIPVVRTGSSDHPCQVTWEATDDTAQHGKHYRAKKGSLAFIPNEARKEISIPIVNDPSGDVMYFNVSLGNVRGGAKLGEITKCQVLLDHVKVHGEIEFDLPETEVNQSNEKVVLKIVRKSGMHGRVVVPWSIKTTSVKSPYKDLHGQETFKDGETVSHIEIETPTLPQTEEAEVFSVTLGKPTGGAMLSSVTKCSVTVLNDIIPGKISFSGERFTVKQSAKQIEIPVERTLRTKGRVRVPWRTVSDDPESIFSNLSGVETFEDGDEVSVIRICIPVQPRETEQDRFDIELTKPKASDVVLGDKHSCSVAVENDISSAQIAFHEESLDILQSKGKVKLPVTRTQSTNGRVILPWKVVPESPDSVYVGVVGETILEDGDGKGIVEIDLPQLPLSNPEEKVSVCLESPVGAPAQLADDAICDVFVTHDIGEGLIEMKATEVACNSDDGDAVITVVRKLGHEFPAEVSWFTEDDTAMMGHHFDAEHGRLKFKSGEIERNIHIPLVNDPTGETRIFYVKLGEVKGRDKAGDVTECKVKICSEAMPPNGVADFDADLSGPQTIRTTWLPSEEGAPVDGYKITYWCRPGTVKTVKLQKDDTEAILPDLQPNMSYQVNVCPFNDLGDGPTSETLVAETQPELRLSYHTPMQARTSEKIAMFSLKRNIKDFEDVVSWKIVKEIRKKKKSSDSSSSSSSSSSSGSPSTSDEGKNGSPVCVSSGVLEFPSGSEQLKVEFPLKQDMRYSSQVYRFLAQKRTPHEKETSAPERYLANIELNVVNDTGYPARVRRPLAASTSPFEATVSWETPALGGVVKGYKVIARTRGEPDVVANVGAEARKTTLTGLRPSTKYYIVVQPYNDVGDAKMSPSAEVTTQDELKVKFTERFYTFKTSDKVAVIPIKRHFTRGYAALNWNARWCKRSDQSDTSSSSSDSDSDEPRGREWASGSVAFPDGAETAEVRIPLQQATPPPVPRKRSFFWLHIDDPNKQKRLAAMRCKLVDDKARLVAPKNVRTVINNANCFTVAWKPQEAPVHEYLVSYKRAGSNEDPQRHTVPPTEHSLTIEGLVPESAYAIVVSALGDNGQQASSDVIGCKMPGKSPGPPNRLAFQVLSPTSLNCSWGEPAITNGLITGYEVFYKPTDEEIAKLQPPVVVRIPDGHFRSLLVENLRPNTAYLYVVRAQNKSGLGESREATMKIEQQVGSRPPSAIFLDEDNMKIVQEQIRLEEAQRQEKVRSRQASSVSSEGSLKDSTISVTRRQVPETTTEMATSTETKTRVTRYIHKDGQREPEVEIMEYDGRLSQDDLAKLAANSERIEVQVISYNTTKSRSTAGNTIDTGSTAGCISDGRGTSPTQNTSMVTYEQPEEYTNTDIRRDVSQDTQVFTDVQESKEGDTEVTTITKTYKTTTTERRLETTSGMKSIKVPTEGMHKPATH</sequence>
<dbReference type="SUPFAM" id="SSF103575">
    <property type="entry name" value="Plexin repeat"/>
    <property type="match status" value="1"/>
</dbReference>
<evidence type="ECO:0000256" key="17">
    <source>
        <dbReference type="ARBA" id="ARBA00023180"/>
    </source>
</evidence>
<evidence type="ECO:0000259" key="21">
    <source>
        <dbReference type="PROSITE" id="PS50853"/>
    </source>
</evidence>
<feature type="compositionally biased region" description="Low complexity" evidence="18">
    <location>
        <begin position="1548"/>
        <end position="1559"/>
    </location>
</feature>
<evidence type="ECO:0000256" key="4">
    <source>
        <dbReference type="ARBA" id="ARBA00022536"/>
    </source>
</evidence>
<keyword evidence="5 19" id="KW-0812">Transmembrane</keyword>
<keyword evidence="16" id="KW-1015">Disulfide bond</keyword>
<gene>
    <name evidence="22" type="ORF">CVLEPA_LOCUS4861</name>
</gene>
<comment type="caution">
    <text evidence="22">The sequence shown here is derived from an EMBL/GenBank/DDBJ whole genome shotgun (WGS) entry which is preliminary data.</text>
</comment>
<dbReference type="InterPro" id="IPR003961">
    <property type="entry name" value="FN3_dom"/>
</dbReference>
<evidence type="ECO:0000256" key="11">
    <source>
        <dbReference type="ARBA" id="ARBA00022889"/>
    </source>
</evidence>
<keyword evidence="3" id="KW-1003">Cell membrane</keyword>
<keyword evidence="15 19" id="KW-0472">Membrane</keyword>
<dbReference type="InterPro" id="IPR036465">
    <property type="entry name" value="vWFA_dom_sf"/>
</dbReference>
<keyword evidence="6" id="KW-0479">Metal-binding</keyword>
<dbReference type="Pfam" id="PF00041">
    <property type="entry name" value="fn3"/>
    <property type="match status" value="4"/>
</dbReference>